<gene>
    <name evidence="1" type="ORF">H1W37_04620</name>
</gene>
<name>A0A838XVC8_9HYPH</name>
<dbReference type="EMBL" id="JACEON010000003">
    <property type="protein sequence ID" value="MBA4610923.1"/>
    <property type="molecule type" value="Genomic_DNA"/>
</dbReference>
<dbReference type="Pfam" id="PF06199">
    <property type="entry name" value="Phage_tail_2"/>
    <property type="match status" value="1"/>
</dbReference>
<dbReference type="InterPro" id="IPR022344">
    <property type="entry name" value="GTA_major-tail"/>
</dbReference>
<proteinExistence type="predicted"/>
<protein>
    <submittedName>
        <fullName evidence="1">Phage major tail protein, TP901-1 family</fullName>
    </submittedName>
</protein>
<accession>A0A838XVC8</accession>
<evidence type="ECO:0000313" key="2">
    <source>
        <dbReference type="Proteomes" id="UP000559404"/>
    </source>
</evidence>
<keyword evidence="2" id="KW-1185">Reference proteome</keyword>
<reference evidence="1 2" key="2">
    <citation type="submission" date="2020-08" db="EMBL/GenBank/DDBJ databases">
        <title>Stappia taiwanensis sp. nov., isolated from a coastal thermal spring.</title>
        <authorList>
            <person name="Kampfer P."/>
        </authorList>
    </citation>
    <scope>NUCLEOTIDE SEQUENCE [LARGE SCALE GENOMIC DNA]</scope>
    <source>
        <strain evidence="1 2">DSM 23284</strain>
    </source>
</reference>
<dbReference type="PRINTS" id="PR01996">
    <property type="entry name" value="MTP1FAMILY"/>
</dbReference>
<comment type="caution">
    <text evidence="1">The sequence shown here is derived from an EMBL/GenBank/DDBJ whole genome shotgun (WGS) entry which is preliminary data.</text>
</comment>
<dbReference type="RefSeq" id="WP_181759113.1">
    <property type="nucleotide sequence ID" value="NZ_BMCR01000004.1"/>
</dbReference>
<dbReference type="NCBIfam" id="TIGR02126">
    <property type="entry name" value="phgtail_TP901_1"/>
    <property type="match status" value="1"/>
</dbReference>
<dbReference type="Proteomes" id="UP000559404">
    <property type="component" value="Unassembled WGS sequence"/>
</dbReference>
<reference evidence="1 2" key="1">
    <citation type="submission" date="2020-07" db="EMBL/GenBank/DDBJ databases">
        <authorList>
            <person name="Li M."/>
        </authorList>
    </citation>
    <scope>NUCLEOTIDE SEQUENCE [LARGE SCALE GENOMIC DNA]</scope>
    <source>
        <strain evidence="1 2">DSM 23284</strain>
    </source>
</reference>
<organism evidence="1 2">
    <name type="scientific">Stappia taiwanensis</name>
    <dbReference type="NCBI Taxonomy" id="992267"/>
    <lineage>
        <taxon>Bacteria</taxon>
        <taxon>Pseudomonadati</taxon>
        <taxon>Pseudomonadota</taxon>
        <taxon>Alphaproteobacteria</taxon>
        <taxon>Hyphomicrobiales</taxon>
        <taxon>Stappiaceae</taxon>
        <taxon>Stappia</taxon>
    </lineage>
</organism>
<evidence type="ECO:0000313" key="1">
    <source>
        <dbReference type="EMBL" id="MBA4610923.1"/>
    </source>
</evidence>
<sequence length="137" mass="14140">MAAQAGKDLLLKCDSDGIGGFVTVAGLRARRIALNAASVDITDADSAGRWRELLAGAGTRSASISGAGIFRDSAADASVRGLFFDGLIRDWQVVIPDFGTIAGPFQIVTLDYAGDHDGEVTYDIALESAGALTFTGS</sequence>
<dbReference type="InterPro" id="IPR011855">
    <property type="entry name" value="Phgtail_TP901_1"/>
</dbReference>
<dbReference type="AlphaFoldDB" id="A0A838XVC8"/>